<evidence type="ECO:0000256" key="6">
    <source>
        <dbReference type="SAM" id="MobiDB-lite"/>
    </source>
</evidence>
<keyword evidence="10" id="KW-1185">Reference proteome</keyword>
<organism evidence="9 10">
    <name type="scientific">Prorocentrum cordatum</name>
    <dbReference type="NCBI Taxonomy" id="2364126"/>
    <lineage>
        <taxon>Eukaryota</taxon>
        <taxon>Sar</taxon>
        <taxon>Alveolata</taxon>
        <taxon>Dinophyceae</taxon>
        <taxon>Prorocentrales</taxon>
        <taxon>Prorocentraceae</taxon>
        <taxon>Prorocentrum</taxon>
    </lineage>
</organism>
<keyword evidence="2 7" id="KW-0812">Transmembrane</keyword>
<evidence type="ECO:0000313" key="9">
    <source>
        <dbReference type="EMBL" id="CAK0888242.1"/>
    </source>
</evidence>
<feature type="region of interest" description="Disordered" evidence="6">
    <location>
        <begin position="1"/>
        <end position="20"/>
    </location>
</feature>
<feature type="transmembrane region" description="Helical" evidence="7">
    <location>
        <begin position="265"/>
        <end position="285"/>
    </location>
</feature>
<evidence type="ECO:0000259" key="8">
    <source>
        <dbReference type="PROSITE" id="PS50221"/>
    </source>
</evidence>
<keyword evidence="5" id="KW-1015">Disulfide bond</keyword>
<evidence type="ECO:0000313" key="10">
    <source>
        <dbReference type="Proteomes" id="UP001189429"/>
    </source>
</evidence>
<keyword evidence="3 7" id="KW-1133">Transmembrane helix</keyword>
<feature type="transmembrane region" description="Helical" evidence="7">
    <location>
        <begin position="478"/>
        <end position="496"/>
    </location>
</feature>
<dbReference type="Gene3D" id="2.60.220.50">
    <property type="match status" value="1"/>
</dbReference>
<protein>
    <recommendedName>
        <fullName evidence="8">GAIN-B domain-containing protein</fullName>
    </recommendedName>
</protein>
<feature type="transmembrane region" description="Helical" evidence="7">
    <location>
        <begin position="574"/>
        <end position="595"/>
    </location>
</feature>
<comment type="subcellular location">
    <subcellularLocation>
        <location evidence="1">Membrane</location>
    </subcellularLocation>
</comment>
<feature type="transmembrane region" description="Helical" evidence="7">
    <location>
        <begin position="607"/>
        <end position="631"/>
    </location>
</feature>
<evidence type="ECO:0000256" key="7">
    <source>
        <dbReference type="SAM" id="Phobius"/>
    </source>
</evidence>
<keyword evidence="4 7" id="KW-0472">Membrane</keyword>
<dbReference type="PROSITE" id="PS50221">
    <property type="entry name" value="GAIN_B"/>
    <property type="match status" value="1"/>
</dbReference>
<evidence type="ECO:0000256" key="1">
    <source>
        <dbReference type="ARBA" id="ARBA00004370"/>
    </source>
</evidence>
<gene>
    <name evidence="9" type="ORF">PCOR1329_LOCUS69062</name>
</gene>
<feature type="domain" description="GAIN-B" evidence="8">
    <location>
        <begin position="82"/>
        <end position="234"/>
    </location>
</feature>
<accession>A0ABN9WNM0</accession>
<dbReference type="InterPro" id="IPR046338">
    <property type="entry name" value="GAIN_dom_sf"/>
</dbReference>
<comment type="caution">
    <text evidence="9">The sequence shown here is derived from an EMBL/GenBank/DDBJ whole genome shotgun (WGS) entry which is preliminary data.</text>
</comment>
<evidence type="ECO:0000256" key="2">
    <source>
        <dbReference type="ARBA" id="ARBA00022692"/>
    </source>
</evidence>
<evidence type="ECO:0000256" key="5">
    <source>
        <dbReference type="ARBA" id="ARBA00023157"/>
    </source>
</evidence>
<proteinExistence type="predicted"/>
<sequence length="818" mass="87753">MAPTAAPASAPTPAPTGAALSEEAAQAAAVVVEEVGQQEGGLLRSLFENVSEVAVSNASSVASVEATSVTTKVGVTAAAVVDAVAVASSGASAVEISADDSARSQVVRVVVPASVISQAASGHASGGGGTAVGIAVTVLADAFPETRSASAQVSVVVVDNDGNELSGVQLAEPVEIVLLSQKSEGLVCAWWNSPATSWSTSGVEEVVHDGPQFVCRTHHLSIFTALASFATTLEKALVCSNSKVVSAESFRQATSDTTWVYTLDGFVYVFLIVVTIILMMSSFYLDSRWKRRYLWTDTSFCTTNESLKTEKKGFLEMAKAAYKEQLDISRISRTVTYHALAHEEKVAVQSIQNLLKGRLEVDQDGTTNTTGGVAAVLREAGDRMDEAVDSAVDIANQAVVAVGQLVERNSKKTLERMGLAKVDVAKEVPELLSVKAVSLCDTFWSSRRRWQVWVIFVSVNRWIQWYHYSIFDRSTTRGVLLLGQVWGAIAVIALFSEQTGSSLSQGSDAECEVNSVWERVQMDVAVGFWSAIMSSVPIAISQAVLLRRRFVYQSEWEVTQRMSYSRWWKLQEMLLLLFVGLYTTACILFVGLFLGSVTPMSRKHMTASSICSVCTKVVAVPLGISIALLAVATVHQRLQPGTLEKIKEDIRTRFEMEERRRGPMPMLDEVCPLGPPEKECCQEPEEEPKKRSLALVEPAEPEAEDAVFCPAPHLEPAPVLPGPALRPEPAPALLGAVPGAVHDSDDGLDEDHMTTWASSSGCRTSTRATATSAARSGAPCRRWASAPPASAGCAWACARAPPAARSRCSTAPWPRSSR</sequence>
<dbReference type="Proteomes" id="UP001189429">
    <property type="component" value="Unassembled WGS sequence"/>
</dbReference>
<reference evidence="9" key="1">
    <citation type="submission" date="2023-10" db="EMBL/GenBank/DDBJ databases">
        <authorList>
            <person name="Chen Y."/>
            <person name="Shah S."/>
            <person name="Dougan E. K."/>
            <person name="Thang M."/>
            <person name="Chan C."/>
        </authorList>
    </citation>
    <scope>NUCLEOTIDE SEQUENCE [LARGE SCALE GENOMIC DNA]</scope>
</reference>
<dbReference type="InterPro" id="IPR057244">
    <property type="entry name" value="GAIN_B"/>
</dbReference>
<dbReference type="EMBL" id="CAUYUJ010019048">
    <property type="protein sequence ID" value="CAK0888242.1"/>
    <property type="molecule type" value="Genomic_DNA"/>
</dbReference>
<evidence type="ECO:0000256" key="4">
    <source>
        <dbReference type="ARBA" id="ARBA00023136"/>
    </source>
</evidence>
<feature type="transmembrane region" description="Helical" evidence="7">
    <location>
        <begin position="526"/>
        <end position="546"/>
    </location>
</feature>
<evidence type="ECO:0000256" key="3">
    <source>
        <dbReference type="ARBA" id="ARBA00022989"/>
    </source>
</evidence>
<name>A0ABN9WNM0_9DINO</name>